<name>A0A0A9G5Z9_ARUDO</name>
<proteinExistence type="predicted"/>
<dbReference type="AlphaFoldDB" id="A0A0A9G5Z9"/>
<protein>
    <submittedName>
        <fullName evidence="1">Uncharacterized protein</fullName>
    </submittedName>
</protein>
<reference evidence="1" key="1">
    <citation type="submission" date="2014-09" db="EMBL/GenBank/DDBJ databases">
        <authorList>
            <person name="Magalhaes I.L.F."/>
            <person name="Oliveira U."/>
            <person name="Santos F.R."/>
            <person name="Vidigal T.H.D.A."/>
            <person name="Brescovit A.D."/>
            <person name="Santos A.J."/>
        </authorList>
    </citation>
    <scope>NUCLEOTIDE SEQUENCE</scope>
    <source>
        <tissue evidence="1">Shoot tissue taken approximately 20 cm above the soil surface</tissue>
    </source>
</reference>
<evidence type="ECO:0000313" key="1">
    <source>
        <dbReference type="EMBL" id="JAE18899.1"/>
    </source>
</evidence>
<dbReference type="EMBL" id="GBRH01178997">
    <property type="protein sequence ID" value="JAE18899.1"/>
    <property type="molecule type" value="Transcribed_RNA"/>
</dbReference>
<accession>A0A0A9G5Z9</accession>
<organism evidence="1">
    <name type="scientific">Arundo donax</name>
    <name type="common">Giant reed</name>
    <name type="synonym">Donax arundinaceus</name>
    <dbReference type="NCBI Taxonomy" id="35708"/>
    <lineage>
        <taxon>Eukaryota</taxon>
        <taxon>Viridiplantae</taxon>
        <taxon>Streptophyta</taxon>
        <taxon>Embryophyta</taxon>
        <taxon>Tracheophyta</taxon>
        <taxon>Spermatophyta</taxon>
        <taxon>Magnoliopsida</taxon>
        <taxon>Liliopsida</taxon>
        <taxon>Poales</taxon>
        <taxon>Poaceae</taxon>
        <taxon>PACMAD clade</taxon>
        <taxon>Arundinoideae</taxon>
        <taxon>Arundineae</taxon>
        <taxon>Arundo</taxon>
    </lineage>
</organism>
<reference evidence="1" key="2">
    <citation type="journal article" date="2015" name="Data Brief">
        <title>Shoot transcriptome of the giant reed, Arundo donax.</title>
        <authorList>
            <person name="Barrero R.A."/>
            <person name="Guerrero F.D."/>
            <person name="Moolhuijzen P."/>
            <person name="Goolsby J.A."/>
            <person name="Tidwell J."/>
            <person name="Bellgard S.E."/>
            <person name="Bellgard M.I."/>
        </authorList>
    </citation>
    <scope>NUCLEOTIDE SEQUENCE</scope>
    <source>
        <tissue evidence="1">Shoot tissue taken approximately 20 cm above the soil surface</tissue>
    </source>
</reference>
<sequence length="49" mass="5551">MLDRIVKQEVEGRAWVKLQVVDITEQLEGGVMEELVEGAVLDFATCFQQ</sequence>